<dbReference type="PANTHER" id="PTHR11001:SF2">
    <property type="entry name" value="MITOCHONDRIAL FISSION PROCESS PROTEIN 1"/>
    <property type="match status" value="1"/>
</dbReference>
<sequence length="179" mass="19191">MAPRDDSIPSQSQSPAALPSSDASAPPVAPAHDRDKFREMPVRLLGYANEVGESFRPLVPRWLVNGSYALSGGYVLTDTAWRVATVPGQTALTREAAVEACDTLVWQALASVIVPGALINRVVWAAGRMSRGPRWMPTAVGLGCVPFIVGPIDHGVNYLMDVGVRPFYSKGKDSRESSD</sequence>
<feature type="compositionally biased region" description="Low complexity" evidence="4">
    <location>
        <begin position="9"/>
        <end position="26"/>
    </location>
</feature>
<dbReference type="PANTHER" id="PTHR11001">
    <property type="entry name" value="MITOCHONDRIAL FISSION PROCESS PROTEIN 1"/>
    <property type="match status" value="1"/>
</dbReference>
<organism evidence="5 6">
    <name type="scientific">Prymnesium parvum</name>
    <name type="common">Toxic golden alga</name>
    <dbReference type="NCBI Taxonomy" id="97485"/>
    <lineage>
        <taxon>Eukaryota</taxon>
        <taxon>Haptista</taxon>
        <taxon>Haptophyta</taxon>
        <taxon>Prymnesiophyceae</taxon>
        <taxon>Prymnesiales</taxon>
        <taxon>Prymnesiaceae</taxon>
        <taxon>Prymnesium</taxon>
    </lineage>
</organism>
<feature type="region of interest" description="Disordered" evidence="4">
    <location>
        <begin position="1"/>
        <end position="32"/>
    </location>
</feature>
<dbReference type="Proteomes" id="UP001515480">
    <property type="component" value="Unassembled WGS sequence"/>
</dbReference>
<dbReference type="InterPro" id="IPR019560">
    <property type="entry name" value="Mitochondrial_18_kDa_protein"/>
</dbReference>
<dbReference type="GO" id="GO:0000266">
    <property type="term" value="P:mitochondrial fission"/>
    <property type="evidence" value="ECO:0007669"/>
    <property type="project" value="TreeGrafter"/>
</dbReference>
<dbReference type="EMBL" id="JBGBPQ010000014">
    <property type="protein sequence ID" value="KAL1511041.1"/>
    <property type="molecule type" value="Genomic_DNA"/>
</dbReference>
<proteinExistence type="inferred from homology"/>
<gene>
    <name evidence="5" type="ORF">AB1Y20_005866</name>
</gene>
<name>A0AB34J3C6_PRYPA</name>
<evidence type="ECO:0000256" key="3">
    <source>
        <dbReference type="ARBA" id="ARBA00029631"/>
    </source>
</evidence>
<evidence type="ECO:0000256" key="4">
    <source>
        <dbReference type="SAM" id="MobiDB-lite"/>
    </source>
</evidence>
<accession>A0AB34J3C6</accession>
<evidence type="ECO:0000256" key="2">
    <source>
        <dbReference type="ARBA" id="ARBA00017835"/>
    </source>
</evidence>
<dbReference type="AlphaFoldDB" id="A0AB34J3C6"/>
<keyword evidence="6" id="KW-1185">Reference proteome</keyword>
<comment type="caution">
    <text evidence="5">The sequence shown here is derived from an EMBL/GenBank/DDBJ whole genome shotgun (WGS) entry which is preliminary data.</text>
</comment>
<dbReference type="Pfam" id="PF10558">
    <property type="entry name" value="MTP18"/>
    <property type="match status" value="1"/>
</dbReference>
<evidence type="ECO:0000313" key="6">
    <source>
        <dbReference type="Proteomes" id="UP001515480"/>
    </source>
</evidence>
<evidence type="ECO:0000256" key="1">
    <source>
        <dbReference type="ARBA" id="ARBA00009224"/>
    </source>
</evidence>
<comment type="similarity">
    <text evidence="1">Belongs to the MTFP1 family.</text>
</comment>
<protein>
    <recommendedName>
        <fullName evidence="2">Mitochondrial fission process protein 1</fullName>
    </recommendedName>
    <alternativeName>
        <fullName evidence="3">Mitochondrial 18 kDa protein</fullName>
    </alternativeName>
</protein>
<dbReference type="GO" id="GO:0005739">
    <property type="term" value="C:mitochondrion"/>
    <property type="evidence" value="ECO:0007669"/>
    <property type="project" value="TreeGrafter"/>
</dbReference>
<reference evidence="5 6" key="1">
    <citation type="journal article" date="2024" name="Science">
        <title>Giant polyketide synthase enzymes in the biosynthesis of giant marine polyether toxins.</title>
        <authorList>
            <person name="Fallon T.R."/>
            <person name="Shende V.V."/>
            <person name="Wierzbicki I.H."/>
            <person name="Pendleton A.L."/>
            <person name="Watervoot N.F."/>
            <person name="Auber R.P."/>
            <person name="Gonzalez D.J."/>
            <person name="Wisecaver J.H."/>
            <person name="Moore B.S."/>
        </authorList>
    </citation>
    <scope>NUCLEOTIDE SEQUENCE [LARGE SCALE GENOMIC DNA]</scope>
    <source>
        <strain evidence="5 6">12B1</strain>
    </source>
</reference>
<evidence type="ECO:0000313" key="5">
    <source>
        <dbReference type="EMBL" id="KAL1511041.1"/>
    </source>
</evidence>